<protein>
    <submittedName>
        <fullName evidence="1">Uncharacterized protein</fullName>
    </submittedName>
</protein>
<evidence type="ECO:0000313" key="1">
    <source>
        <dbReference type="EMBL" id="WCO67874.1"/>
    </source>
</evidence>
<dbReference type="Proteomes" id="UP001216390">
    <property type="component" value="Chromosome"/>
</dbReference>
<accession>A0AAE9YBB2</accession>
<organism evidence="1 2">
    <name type="scientific">Iamia majanohamensis</name>
    <dbReference type="NCBI Taxonomy" id="467976"/>
    <lineage>
        <taxon>Bacteria</taxon>
        <taxon>Bacillati</taxon>
        <taxon>Actinomycetota</taxon>
        <taxon>Acidimicrobiia</taxon>
        <taxon>Acidimicrobiales</taxon>
        <taxon>Iamiaceae</taxon>
        <taxon>Iamia</taxon>
    </lineage>
</organism>
<dbReference type="KEGG" id="ima:PO878_03940"/>
<dbReference type="AlphaFoldDB" id="A0AAE9YBB2"/>
<name>A0AAE9YBB2_9ACTN</name>
<dbReference type="EMBL" id="CP116942">
    <property type="protein sequence ID" value="WCO67874.1"/>
    <property type="molecule type" value="Genomic_DNA"/>
</dbReference>
<keyword evidence="2" id="KW-1185">Reference proteome</keyword>
<dbReference type="RefSeq" id="WP_272737392.1">
    <property type="nucleotide sequence ID" value="NZ_CP116942.1"/>
</dbReference>
<evidence type="ECO:0000313" key="2">
    <source>
        <dbReference type="Proteomes" id="UP001216390"/>
    </source>
</evidence>
<proteinExistence type="predicted"/>
<gene>
    <name evidence="1" type="ORF">PO878_03940</name>
</gene>
<reference evidence="1" key="1">
    <citation type="submission" date="2023-01" db="EMBL/GenBank/DDBJ databases">
        <title>The diversity of Class Acidimicrobiia in South China Sea sediment environments and the proposal of Iamia marina sp. nov., a novel species of the genus Iamia.</title>
        <authorList>
            <person name="He Y."/>
            <person name="Tian X."/>
        </authorList>
    </citation>
    <scope>NUCLEOTIDE SEQUENCE</scope>
    <source>
        <strain evidence="1">DSM 19957</strain>
    </source>
</reference>
<sequence length="84" mass="9382">MAPVAFWGAKGHSGWYAAKRYRDSAGRQHPPWIGNSWSVAVRSGGPYVINPMLAARLPEIEDMYLDGQWQAVARALPSARTRDR</sequence>